<gene>
    <name evidence="2" type="ORF">DEM34_16885</name>
</gene>
<dbReference type="InterPro" id="IPR003615">
    <property type="entry name" value="HNH_nuc"/>
</dbReference>
<keyword evidence="2" id="KW-0378">Hydrolase</keyword>
<dbReference type="GO" id="GO:0004519">
    <property type="term" value="F:endonuclease activity"/>
    <property type="evidence" value="ECO:0007669"/>
    <property type="project" value="UniProtKB-KW"/>
</dbReference>
<organism evidence="2 3">
    <name type="scientific">Sediminicurvatus halobius</name>
    <dbReference type="NCBI Taxonomy" id="2182432"/>
    <lineage>
        <taxon>Bacteria</taxon>
        <taxon>Pseudomonadati</taxon>
        <taxon>Pseudomonadota</taxon>
        <taxon>Gammaproteobacteria</taxon>
        <taxon>Chromatiales</taxon>
        <taxon>Ectothiorhodospiraceae</taxon>
        <taxon>Sediminicurvatus</taxon>
    </lineage>
</organism>
<evidence type="ECO:0000313" key="2">
    <source>
        <dbReference type="EMBL" id="PWG61355.1"/>
    </source>
</evidence>
<name>A0A2U2MWW1_9GAMM</name>
<evidence type="ECO:0000313" key="3">
    <source>
        <dbReference type="Proteomes" id="UP000245474"/>
    </source>
</evidence>
<proteinExistence type="predicted"/>
<keyword evidence="2" id="KW-0255">Endonuclease</keyword>
<feature type="domain" description="HNH nuclease" evidence="1">
    <location>
        <begin position="188"/>
        <end position="242"/>
    </location>
</feature>
<evidence type="ECO:0000259" key="1">
    <source>
        <dbReference type="Pfam" id="PF13391"/>
    </source>
</evidence>
<accession>A0A2U2MWW1</accession>
<sequence length="293" mass="33637">MAKAVFTTAAGSVYDDLPEFRYHFPRTYLGAVRRAIGDWVVYYEPRRTEGPASSAGRQAYFAVARITGVEPDSERSNHFYAFVRDYLEFDRAVPFREGERYYESVLRRPDGGTSKGAFGRSVRLLPEEEFRLIVQAGFAEALRRWEAEQIGEAPAEYHRHPIHEQLVRRPFRDVAFRRHVREAYDNRCAITGLRLTNGGGRPEVQAAHIRPVAKEGPDSVRNGLALTSTVHWLFDRGLITIDDDHCVRLSGQGMPDGLERLLAGERSLVLPERPELRPHPMFVRWHREHVFKP</sequence>
<dbReference type="AlphaFoldDB" id="A0A2U2MWW1"/>
<reference evidence="2 3" key="1">
    <citation type="submission" date="2018-05" db="EMBL/GenBank/DDBJ databases">
        <title>Spiribacter halobius sp. nov., a moderately halophilic bacterium isolated from marine solar saltern.</title>
        <authorList>
            <person name="Zheng W.-S."/>
            <person name="Lu D.-C."/>
            <person name="Du Z.-J."/>
        </authorList>
    </citation>
    <scope>NUCLEOTIDE SEQUENCE [LARGE SCALE GENOMIC DNA]</scope>
    <source>
        <strain evidence="2 3">E85</strain>
    </source>
</reference>
<protein>
    <submittedName>
        <fullName evidence="2">Restriction endonuclease</fullName>
    </submittedName>
</protein>
<comment type="caution">
    <text evidence="2">The sequence shown here is derived from an EMBL/GenBank/DDBJ whole genome shotgun (WGS) entry which is preliminary data.</text>
</comment>
<dbReference type="EMBL" id="QFFI01000038">
    <property type="protein sequence ID" value="PWG61355.1"/>
    <property type="molecule type" value="Genomic_DNA"/>
</dbReference>
<dbReference type="Pfam" id="PF13391">
    <property type="entry name" value="HNH_2"/>
    <property type="match status" value="1"/>
</dbReference>
<dbReference type="OrthoDB" id="529575at2"/>
<dbReference type="Proteomes" id="UP000245474">
    <property type="component" value="Unassembled WGS sequence"/>
</dbReference>
<keyword evidence="3" id="KW-1185">Reference proteome</keyword>
<keyword evidence="2" id="KW-0540">Nuclease</keyword>